<organism evidence="1">
    <name type="scientific">Androctonus bicolor</name>
    <dbReference type="NCBI Taxonomy" id="748906"/>
    <lineage>
        <taxon>Eukaryota</taxon>
        <taxon>Metazoa</taxon>
        <taxon>Ecdysozoa</taxon>
        <taxon>Arthropoda</taxon>
        <taxon>Chelicerata</taxon>
        <taxon>Arachnida</taxon>
        <taxon>Scorpiones</taxon>
        <taxon>Buthida</taxon>
        <taxon>Buthoidea</taxon>
        <taxon>Buthidae</taxon>
        <taxon>Androctonus</taxon>
    </lineage>
</organism>
<name>A0A0K0LC96_9SCOR</name>
<evidence type="ECO:0000313" key="1">
    <source>
        <dbReference type="EMBL" id="AIX87790.1"/>
    </source>
</evidence>
<dbReference type="AlphaFoldDB" id="A0A0K0LC96"/>
<accession>A0A0K0LC96</accession>
<protein>
    <submittedName>
        <fullName evidence="1">Cellular protein AbCp-79</fullName>
    </submittedName>
</protein>
<reference evidence="1" key="1">
    <citation type="journal article" date="2015" name="J. Proteomics">
        <title>Unique diversity of the venom peptides from the scorpion Androctonus bicolor revealed by transcriptomic and proteomic analysis.</title>
        <authorList>
            <person name="Zhang L."/>
            <person name="Shi W."/>
            <person name="Zeng X.C."/>
            <person name="Ge F."/>
            <person name="Yang M."/>
            <person name="Nie Y."/>
            <person name="Bao A."/>
            <person name="Wu S."/>
            <person name="E G."/>
        </authorList>
    </citation>
    <scope>NUCLEOTIDE SEQUENCE</scope>
</reference>
<sequence length="84" mass="9518">NDAREKPGSFVRFDFSAPGLIFPEGSKTSRISSSWHTIGIFMDSGSELEVTYTLKLRKMLRRNIPNSKNMALKQENALNSRVKN</sequence>
<dbReference type="EMBL" id="KJ787598">
    <property type="protein sequence ID" value="AIX87790.1"/>
    <property type="molecule type" value="mRNA"/>
</dbReference>
<proteinExistence type="evidence at transcript level"/>
<feature type="non-terminal residue" evidence="1">
    <location>
        <position position="1"/>
    </location>
</feature>